<dbReference type="InterPro" id="IPR038103">
    <property type="entry name" value="CDC73_C_sf"/>
</dbReference>
<dbReference type="PANTHER" id="PTHR12466:SF8">
    <property type="entry name" value="PARAFIBROMIN"/>
    <property type="match status" value="1"/>
</dbReference>
<dbReference type="GO" id="GO:0032968">
    <property type="term" value="P:positive regulation of transcription elongation by RNA polymerase II"/>
    <property type="evidence" value="ECO:0007669"/>
    <property type="project" value="TreeGrafter"/>
</dbReference>
<evidence type="ECO:0000256" key="4">
    <source>
        <dbReference type="ARBA" id="ARBA00023163"/>
    </source>
</evidence>
<evidence type="ECO:0000313" key="9">
    <source>
        <dbReference type="WBParaSite" id="nRc.2.0.1.t02316-RA"/>
    </source>
</evidence>
<dbReference type="WBParaSite" id="nRc.2.0.1.t02316-RA">
    <property type="protein sequence ID" value="nRc.2.0.1.t02316-RA"/>
    <property type="gene ID" value="nRc.2.0.1.g02316"/>
</dbReference>
<keyword evidence="8" id="KW-1185">Reference proteome</keyword>
<dbReference type="GO" id="GO:0000993">
    <property type="term" value="F:RNA polymerase II complex binding"/>
    <property type="evidence" value="ECO:0007669"/>
    <property type="project" value="TreeGrafter"/>
</dbReference>
<evidence type="ECO:0000256" key="2">
    <source>
        <dbReference type="ARBA" id="ARBA00010427"/>
    </source>
</evidence>
<evidence type="ECO:0000313" key="8">
    <source>
        <dbReference type="Proteomes" id="UP000887565"/>
    </source>
</evidence>
<sequence>MSQRSNVRALLSSVLMSGHVQMFIHFASLQNFAKSVLPILQTIRAREDGIIGTTMTDGPNSLNSNVPRIEAPLNSNNNDPSKVSNRSASQMPGYSRYDQERFRKEGNIWNAAFYLEPKRGTTKRERNKMIKHFIGIFLALETEGFQINTMGTYRGITLKSITEGAQPKAQNIPGSTAGSVVSMPINRMTNNNNNHSTSGYPTSQPNYNAPHMQQENIQPNANRKRTSRTPIIIIPAASTSLITMYNAKEILQDLRFISTEEKKNQGFKRENEVLVQRQKEGHSTTPYRVIDNPQKLTSEEWERVVAVFVQGPSWQFKEWPFAGPSEIFSKICAFHLKWDDMNLDQNVAKWAVNILGLSRTKRHLDRASLIKIWDTLDRYMMKHKPFLRF</sequence>
<evidence type="ECO:0000256" key="1">
    <source>
        <dbReference type="ARBA" id="ARBA00004123"/>
    </source>
</evidence>
<dbReference type="OMA" id="MLHINRI"/>
<dbReference type="Pfam" id="PF05179">
    <property type="entry name" value="CDC73_C"/>
    <property type="match status" value="1"/>
</dbReference>
<dbReference type="PANTHER" id="PTHR12466">
    <property type="entry name" value="CDC73 DOMAIN PROTEIN"/>
    <property type="match status" value="1"/>
</dbReference>
<evidence type="ECO:0000259" key="7">
    <source>
        <dbReference type="Pfam" id="PF05179"/>
    </source>
</evidence>
<protein>
    <submittedName>
        <fullName evidence="9">Cell division control protein 73 C-terminal domain-containing protein</fullName>
    </submittedName>
</protein>
<dbReference type="GO" id="GO:0006368">
    <property type="term" value="P:transcription elongation by RNA polymerase II"/>
    <property type="evidence" value="ECO:0007669"/>
    <property type="project" value="InterPro"/>
</dbReference>
<evidence type="ECO:0000256" key="5">
    <source>
        <dbReference type="ARBA" id="ARBA00023242"/>
    </source>
</evidence>
<dbReference type="FunFam" id="3.40.50.11990:FF:000002">
    <property type="entry name" value="protein CDC73 homolog"/>
    <property type="match status" value="1"/>
</dbReference>
<evidence type="ECO:0000256" key="6">
    <source>
        <dbReference type="SAM" id="MobiDB-lite"/>
    </source>
</evidence>
<dbReference type="GO" id="GO:0016593">
    <property type="term" value="C:Cdc73/Paf1 complex"/>
    <property type="evidence" value="ECO:0007669"/>
    <property type="project" value="InterPro"/>
</dbReference>
<accession>A0A915HLA7</accession>
<dbReference type="InterPro" id="IPR007852">
    <property type="entry name" value="Cdc73/Parafibromin"/>
</dbReference>
<feature type="region of interest" description="Disordered" evidence="6">
    <location>
        <begin position="54"/>
        <end position="96"/>
    </location>
</feature>
<dbReference type="Gene3D" id="3.40.50.11990">
    <property type="entry name" value="RNA polymerase II accessory factor, Cdc73 C-terminal domain"/>
    <property type="match status" value="1"/>
</dbReference>
<feature type="compositionally biased region" description="Polar residues" evidence="6">
    <location>
        <begin position="73"/>
        <end position="92"/>
    </location>
</feature>
<dbReference type="AlphaFoldDB" id="A0A915HLA7"/>
<keyword evidence="4" id="KW-0804">Transcription</keyword>
<dbReference type="Proteomes" id="UP000887565">
    <property type="component" value="Unplaced"/>
</dbReference>
<keyword evidence="3" id="KW-0805">Transcription regulation</keyword>
<keyword evidence="5" id="KW-0539">Nucleus</keyword>
<feature type="compositionally biased region" description="Polar residues" evidence="6">
    <location>
        <begin position="54"/>
        <end position="66"/>
    </location>
</feature>
<feature type="domain" description="Cell division control protein 73 C-terminal" evidence="7">
    <location>
        <begin position="227"/>
        <end position="378"/>
    </location>
</feature>
<reference evidence="9" key="1">
    <citation type="submission" date="2022-11" db="UniProtKB">
        <authorList>
            <consortium name="WormBaseParasite"/>
        </authorList>
    </citation>
    <scope>IDENTIFICATION</scope>
</reference>
<name>A0A915HLA7_ROMCU</name>
<evidence type="ECO:0000256" key="3">
    <source>
        <dbReference type="ARBA" id="ARBA00023015"/>
    </source>
</evidence>
<organism evidence="8 9">
    <name type="scientific">Romanomermis culicivorax</name>
    <name type="common">Nematode worm</name>
    <dbReference type="NCBI Taxonomy" id="13658"/>
    <lineage>
        <taxon>Eukaryota</taxon>
        <taxon>Metazoa</taxon>
        <taxon>Ecdysozoa</taxon>
        <taxon>Nematoda</taxon>
        <taxon>Enoplea</taxon>
        <taxon>Dorylaimia</taxon>
        <taxon>Mermithida</taxon>
        <taxon>Mermithoidea</taxon>
        <taxon>Mermithidae</taxon>
        <taxon>Romanomermis</taxon>
    </lineage>
</organism>
<comment type="subcellular location">
    <subcellularLocation>
        <location evidence="1">Nucleus</location>
    </subcellularLocation>
</comment>
<proteinExistence type="inferred from homology"/>
<comment type="similarity">
    <text evidence="2">Belongs to the CDC73 family.</text>
</comment>
<dbReference type="InterPro" id="IPR031336">
    <property type="entry name" value="CDC73_C"/>
</dbReference>